<name>A0A1Y4SX83_9FIRM</name>
<comment type="caution">
    <text evidence="1">The sequence shown here is derived from an EMBL/GenBank/DDBJ whole genome shotgun (WGS) entry which is preliminary data.</text>
</comment>
<protein>
    <submittedName>
        <fullName evidence="1">Uncharacterized protein</fullName>
    </submittedName>
</protein>
<organism evidence="1 2">
    <name type="scientific">Massilimicrobiota timonensis</name>
    <dbReference type="NCBI Taxonomy" id="1776392"/>
    <lineage>
        <taxon>Bacteria</taxon>
        <taxon>Bacillati</taxon>
        <taxon>Bacillota</taxon>
        <taxon>Erysipelotrichia</taxon>
        <taxon>Erysipelotrichales</taxon>
        <taxon>Erysipelotrichaceae</taxon>
        <taxon>Massilimicrobiota</taxon>
    </lineage>
</organism>
<dbReference type="RefSeq" id="WP_087243630.1">
    <property type="nucleotide sequence ID" value="NZ_AP031415.1"/>
</dbReference>
<reference evidence="1 2" key="1">
    <citation type="journal article" date="2018" name="BMC Genomics">
        <title>Whole genome sequencing and function prediction of 133 gut anaerobes isolated from chicken caecum in pure cultures.</title>
        <authorList>
            <person name="Medvecky M."/>
            <person name="Cejkova D."/>
            <person name="Polansky O."/>
            <person name="Karasova D."/>
            <person name="Kubasova T."/>
            <person name="Cizek A."/>
            <person name="Rychlik I."/>
        </authorList>
    </citation>
    <scope>NUCLEOTIDE SEQUENCE [LARGE SCALE GENOMIC DNA]</scope>
    <source>
        <strain evidence="1 2">An13</strain>
    </source>
</reference>
<dbReference type="EMBL" id="NFLJ01000028">
    <property type="protein sequence ID" value="OUQ33552.1"/>
    <property type="molecule type" value="Genomic_DNA"/>
</dbReference>
<dbReference type="Proteomes" id="UP000195305">
    <property type="component" value="Unassembled WGS sequence"/>
</dbReference>
<dbReference type="AlphaFoldDB" id="A0A1Y4SX83"/>
<gene>
    <name evidence="1" type="ORF">B5E75_09615</name>
</gene>
<dbReference type="OrthoDB" id="1645677at2"/>
<evidence type="ECO:0000313" key="2">
    <source>
        <dbReference type="Proteomes" id="UP000195305"/>
    </source>
</evidence>
<sequence>MFSLFDINHHLQKLTLKRIKQMCTSNKTDIDDQNLKVILKIIKDNPHAVIDEDYHPLLLVEISKETNLEVSNRFKPILENYIMREIK</sequence>
<proteinExistence type="predicted"/>
<keyword evidence="2" id="KW-1185">Reference proteome</keyword>
<accession>A0A1Y4SX83</accession>
<evidence type="ECO:0000313" key="1">
    <source>
        <dbReference type="EMBL" id="OUQ33552.1"/>
    </source>
</evidence>